<keyword evidence="3" id="KW-1185">Reference proteome</keyword>
<dbReference type="SUPFAM" id="SSF53254">
    <property type="entry name" value="Phosphoglycerate mutase-like"/>
    <property type="match status" value="1"/>
</dbReference>
<sequence length="411" mass="47599">MATISPSRNIARPSAPPRRVPSWDPFNVPRKHGSRTLLPSSMERQVAAASGFYQGLHECHEKPTQRWRSSQSSNNRKLEHFWRLELDNNNTEKEIAILDNLRCASSAQQQQKQTGMRPRPQRIILVRHGQSEGNIDEGAYTIIPDSKIALTEVGWKQAVLCGKKIRKIIENDDVDDWQVYFYVSPYRRTLQTLRGIGMAFERERIAGVREEPRLREQDFGNFQNRERMQLQKAARIRYGRFFYRFPNGESVADVYDRITGFRETLRADIDVGRFQRPEVCSKSMNLIIVSHGLALRVFLMRWYKWTVEQFEGLHNFGNTGMLVMQLGPGGRYSLTMHHTADELHSFGLTDTMIADQEWQKRAQPGDLNPAWQTSGPSFFRHFDAMEQGIDLEEIPPDIIRIETLESSTEIM</sequence>
<dbReference type="PROSITE" id="PS00175">
    <property type="entry name" value="PG_MUTASE"/>
    <property type="match status" value="1"/>
</dbReference>
<dbReference type="InterPro" id="IPR001345">
    <property type="entry name" value="PG/BPGM_mutase_AS"/>
</dbReference>
<name>A0ABP1BJC4_9BRYO</name>
<dbReference type="InterPro" id="IPR029033">
    <property type="entry name" value="His_PPase_superfam"/>
</dbReference>
<dbReference type="SMART" id="SM00855">
    <property type="entry name" value="PGAM"/>
    <property type="match status" value="1"/>
</dbReference>
<protein>
    <recommendedName>
        <fullName evidence="4">Phosphoglycerate mutase-like protein</fullName>
    </recommendedName>
</protein>
<dbReference type="InterPro" id="IPR013078">
    <property type="entry name" value="His_Pase_superF_clade-1"/>
</dbReference>
<feature type="region of interest" description="Disordered" evidence="1">
    <location>
        <begin position="1"/>
        <end position="38"/>
    </location>
</feature>
<evidence type="ECO:0000313" key="2">
    <source>
        <dbReference type="EMBL" id="CAK9875718.1"/>
    </source>
</evidence>
<dbReference type="PANTHER" id="PTHR46192">
    <property type="entry name" value="BROAD-RANGE ACID PHOSPHATASE DET1"/>
    <property type="match status" value="1"/>
</dbReference>
<evidence type="ECO:0008006" key="4">
    <source>
        <dbReference type="Google" id="ProtNLM"/>
    </source>
</evidence>
<organism evidence="2 3">
    <name type="scientific">Sphagnum jensenii</name>
    <dbReference type="NCBI Taxonomy" id="128206"/>
    <lineage>
        <taxon>Eukaryota</taxon>
        <taxon>Viridiplantae</taxon>
        <taxon>Streptophyta</taxon>
        <taxon>Embryophyta</taxon>
        <taxon>Bryophyta</taxon>
        <taxon>Sphagnophytina</taxon>
        <taxon>Sphagnopsida</taxon>
        <taxon>Sphagnales</taxon>
        <taxon>Sphagnaceae</taxon>
        <taxon>Sphagnum</taxon>
    </lineage>
</organism>
<reference evidence="2" key="1">
    <citation type="submission" date="2024-03" db="EMBL/GenBank/DDBJ databases">
        <authorList>
            <consortium name="ELIXIR-Norway"/>
            <consortium name="Elixir Norway"/>
        </authorList>
    </citation>
    <scope>NUCLEOTIDE SEQUENCE</scope>
</reference>
<gene>
    <name evidence="2" type="ORF">CSSPJE1EN2_LOCUS17940</name>
</gene>
<accession>A0ABP1BJC4</accession>
<dbReference type="Pfam" id="PF00300">
    <property type="entry name" value="His_Phos_1"/>
    <property type="match status" value="1"/>
</dbReference>
<dbReference type="InterPro" id="IPR052765">
    <property type="entry name" value="PGM-Related"/>
</dbReference>
<dbReference type="EMBL" id="OZ023706">
    <property type="protein sequence ID" value="CAK9875718.1"/>
    <property type="molecule type" value="Genomic_DNA"/>
</dbReference>
<proteinExistence type="predicted"/>
<evidence type="ECO:0000313" key="3">
    <source>
        <dbReference type="Proteomes" id="UP001497522"/>
    </source>
</evidence>
<dbReference type="Proteomes" id="UP001497522">
    <property type="component" value="Chromosome 5"/>
</dbReference>
<evidence type="ECO:0000256" key="1">
    <source>
        <dbReference type="SAM" id="MobiDB-lite"/>
    </source>
</evidence>
<dbReference type="Gene3D" id="3.40.50.1240">
    <property type="entry name" value="Phosphoglycerate mutase-like"/>
    <property type="match status" value="1"/>
</dbReference>
<dbReference type="CDD" id="cd07067">
    <property type="entry name" value="HP_PGM_like"/>
    <property type="match status" value="1"/>
</dbReference>